<evidence type="ECO:0000256" key="6">
    <source>
        <dbReference type="ARBA" id="ARBA00022723"/>
    </source>
</evidence>
<feature type="compositionally biased region" description="Basic and acidic residues" evidence="12">
    <location>
        <begin position="367"/>
        <end position="392"/>
    </location>
</feature>
<dbReference type="Pfam" id="PF22608">
    <property type="entry name" value="DNAX_ATPase_lid"/>
    <property type="match status" value="1"/>
</dbReference>
<evidence type="ECO:0000256" key="10">
    <source>
        <dbReference type="ARBA" id="ARBA00022932"/>
    </source>
</evidence>
<proteinExistence type="inferred from homology"/>
<keyword evidence="3" id="KW-0808">Transferase</keyword>
<dbReference type="Gene3D" id="1.10.8.60">
    <property type="match status" value="1"/>
</dbReference>
<evidence type="ECO:0000256" key="7">
    <source>
        <dbReference type="ARBA" id="ARBA00022741"/>
    </source>
</evidence>
<dbReference type="Pfam" id="PF13177">
    <property type="entry name" value="DNA_pol3_delta2"/>
    <property type="match status" value="1"/>
</dbReference>
<dbReference type="CDD" id="cd00009">
    <property type="entry name" value="AAA"/>
    <property type="match status" value="1"/>
</dbReference>
<dbReference type="GO" id="GO:0046872">
    <property type="term" value="F:metal ion binding"/>
    <property type="evidence" value="ECO:0007669"/>
    <property type="project" value="UniProtKB-KW"/>
</dbReference>
<evidence type="ECO:0000256" key="3">
    <source>
        <dbReference type="ARBA" id="ARBA00022679"/>
    </source>
</evidence>
<feature type="non-terminal residue" evidence="14">
    <location>
        <position position="1"/>
    </location>
</feature>
<dbReference type="FunFam" id="1.20.272.10:FF:000003">
    <property type="entry name" value="DNA polymerase III subunit gamma/tau"/>
    <property type="match status" value="1"/>
</dbReference>
<dbReference type="AlphaFoldDB" id="A0A381XQA6"/>
<evidence type="ECO:0000256" key="5">
    <source>
        <dbReference type="ARBA" id="ARBA00022705"/>
    </source>
</evidence>
<dbReference type="InterPro" id="IPR050238">
    <property type="entry name" value="DNA_Rep/Repair_Clamp_Loader"/>
</dbReference>
<dbReference type="SMART" id="SM00382">
    <property type="entry name" value="AAA"/>
    <property type="match status" value="1"/>
</dbReference>
<dbReference type="FunFam" id="1.10.8.60:FF:000013">
    <property type="entry name" value="DNA polymerase III subunit gamma/tau"/>
    <property type="match status" value="1"/>
</dbReference>
<evidence type="ECO:0000256" key="11">
    <source>
        <dbReference type="ARBA" id="ARBA00049244"/>
    </source>
</evidence>
<dbReference type="InterPro" id="IPR003593">
    <property type="entry name" value="AAA+_ATPase"/>
</dbReference>
<dbReference type="InterPro" id="IPR038249">
    <property type="entry name" value="PolIII_tau_V_sf"/>
</dbReference>
<comment type="similarity">
    <text evidence="1">Belongs to the DnaX/STICHEL family.</text>
</comment>
<evidence type="ECO:0000256" key="4">
    <source>
        <dbReference type="ARBA" id="ARBA00022695"/>
    </source>
</evidence>
<keyword evidence="9" id="KW-0067">ATP-binding</keyword>
<dbReference type="NCBIfam" id="TIGR02397">
    <property type="entry name" value="dnaX_nterm"/>
    <property type="match status" value="1"/>
</dbReference>
<dbReference type="PANTHER" id="PTHR11669:SF0">
    <property type="entry name" value="PROTEIN STICHEL-LIKE 2"/>
    <property type="match status" value="1"/>
</dbReference>
<comment type="catalytic activity">
    <reaction evidence="11">
        <text>DNA(n) + a 2'-deoxyribonucleoside 5'-triphosphate = DNA(n+1) + diphosphate</text>
        <dbReference type="Rhea" id="RHEA:22508"/>
        <dbReference type="Rhea" id="RHEA-COMP:17339"/>
        <dbReference type="Rhea" id="RHEA-COMP:17340"/>
        <dbReference type="ChEBI" id="CHEBI:33019"/>
        <dbReference type="ChEBI" id="CHEBI:61560"/>
        <dbReference type="ChEBI" id="CHEBI:173112"/>
        <dbReference type="EC" id="2.7.7.7"/>
    </reaction>
</comment>
<dbReference type="InterPro" id="IPR012763">
    <property type="entry name" value="DNA_pol_III_sug/sutau_N"/>
</dbReference>
<dbReference type="FunFam" id="3.40.50.300:FF:000014">
    <property type="entry name" value="DNA polymerase III subunit gamma/tau"/>
    <property type="match status" value="1"/>
</dbReference>
<dbReference type="EMBL" id="UINC01016005">
    <property type="protein sequence ID" value="SVA66976.1"/>
    <property type="molecule type" value="Genomic_DNA"/>
</dbReference>
<dbReference type="SUPFAM" id="SSF48019">
    <property type="entry name" value="post-AAA+ oligomerization domain-like"/>
    <property type="match status" value="1"/>
</dbReference>
<dbReference type="GO" id="GO:0003677">
    <property type="term" value="F:DNA binding"/>
    <property type="evidence" value="ECO:0007669"/>
    <property type="project" value="InterPro"/>
</dbReference>
<evidence type="ECO:0000256" key="8">
    <source>
        <dbReference type="ARBA" id="ARBA00022833"/>
    </source>
</evidence>
<keyword evidence="4" id="KW-0548">Nucleotidyltransferase</keyword>
<dbReference type="InterPro" id="IPR021029">
    <property type="entry name" value="DNA_pol_III_tau_dom-5"/>
</dbReference>
<dbReference type="CDD" id="cd18137">
    <property type="entry name" value="HLD_clamp_pol_III_gamma_tau"/>
    <property type="match status" value="1"/>
</dbReference>
<keyword evidence="5" id="KW-0235">DNA replication</keyword>
<dbReference type="NCBIfam" id="NF005942">
    <property type="entry name" value="PRK07994.1"/>
    <property type="match status" value="1"/>
</dbReference>
<evidence type="ECO:0000256" key="1">
    <source>
        <dbReference type="ARBA" id="ARBA00006360"/>
    </source>
</evidence>
<keyword evidence="10" id="KW-0239">DNA-directed DNA polymerase</keyword>
<dbReference type="Pfam" id="PF12170">
    <property type="entry name" value="DNA_pol3_tau_5"/>
    <property type="match status" value="1"/>
</dbReference>
<dbReference type="GO" id="GO:0003887">
    <property type="term" value="F:DNA-directed DNA polymerase activity"/>
    <property type="evidence" value="ECO:0007669"/>
    <property type="project" value="UniProtKB-KW"/>
</dbReference>
<dbReference type="PRINTS" id="PR00300">
    <property type="entry name" value="CLPPROTEASEA"/>
</dbReference>
<dbReference type="InterPro" id="IPR027417">
    <property type="entry name" value="P-loop_NTPase"/>
</dbReference>
<gene>
    <name evidence="14" type="ORF">METZ01_LOCUS119830</name>
</gene>
<dbReference type="GO" id="GO:0009360">
    <property type="term" value="C:DNA polymerase III complex"/>
    <property type="evidence" value="ECO:0007669"/>
    <property type="project" value="InterPro"/>
</dbReference>
<dbReference type="InterPro" id="IPR045085">
    <property type="entry name" value="HLD_clamp_pol_III_gamma_tau"/>
</dbReference>
<keyword evidence="7" id="KW-0547">Nucleotide-binding</keyword>
<feature type="region of interest" description="Disordered" evidence="12">
    <location>
        <begin position="363"/>
        <end position="392"/>
    </location>
</feature>
<evidence type="ECO:0000256" key="9">
    <source>
        <dbReference type="ARBA" id="ARBA00022840"/>
    </source>
</evidence>
<reference evidence="14" key="1">
    <citation type="submission" date="2018-05" db="EMBL/GenBank/DDBJ databases">
        <authorList>
            <person name="Lanie J.A."/>
            <person name="Ng W.-L."/>
            <person name="Kazmierczak K.M."/>
            <person name="Andrzejewski T.M."/>
            <person name="Davidsen T.M."/>
            <person name="Wayne K.J."/>
            <person name="Tettelin H."/>
            <person name="Glass J.I."/>
            <person name="Rusch D."/>
            <person name="Podicherti R."/>
            <person name="Tsui H.-C.T."/>
            <person name="Winkler M.E."/>
        </authorList>
    </citation>
    <scope>NUCLEOTIDE SEQUENCE</scope>
</reference>
<feature type="domain" description="AAA+ ATPase" evidence="13">
    <location>
        <begin position="37"/>
        <end position="177"/>
    </location>
</feature>
<dbReference type="PANTHER" id="PTHR11669">
    <property type="entry name" value="REPLICATION FACTOR C / DNA POLYMERASE III GAMMA-TAU SUBUNIT"/>
    <property type="match status" value="1"/>
</dbReference>
<evidence type="ECO:0000256" key="12">
    <source>
        <dbReference type="SAM" id="MobiDB-lite"/>
    </source>
</evidence>
<dbReference type="InterPro" id="IPR022754">
    <property type="entry name" value="DNA_pol_III_gamma-3"/>
</dbReference>
<dbReference type="EC" id="2.7.7.7" evidence="2"/>
<name>A0A381XQA6_9ZZZZ</name>
<dbReference type="Gene3D" id="3.30.300.150">
    <property type="entry name" value="DNA polymerase III, tau subunit, domain V"/>
    <property type="match status" value="1"/>
</dbReference>
<dbReference type="GO" id="GO:0005524">
    <property type="term" value="F:ATP binding"/>
    <property type="evidence" value="ECO:0007669"/>
    <property type="project" value="UniProtKB-KW"/>
</dbReference>
<protein>
    <recommendedName>
        <fullName evidence="2">DNA-directed DNA polymerase</fullName>
        <ecNumber evidence="2">2.7.7.7</ecNumber>
    </recommendedName>
</protein>
<dbReference type="InterPro" id="IPR008921">
    <property type="entry name" value="DNA_pol3_clamp-load_cplx_C"/>
</dbReference>
<dbReference type="InterPro" id="IPR001270">
    <property type="entry name" value="ClpA/B"/>
</dbReference>
<evidence type="ECO:0000259" key="13">
    <source>
        <dbReference type="SMART" id="SM00382"/>
    </source>
</evidence>
<sequence length="522" mass="57675">VSYTVLARKWRPRRFEEVVGQEHVVKALMNSLAAERLHQAYLFEGTRGVGKTTIARILAKALNCADGVVAEPCGLCDACTAIDEGRFVDLIELDAASHTGVENMREMLENVQYTPTLGRYKIYLIDEVHMLSKHSFNALLKTLEEPPSHMKFFLATTEPRTLPATVLSRCLQFSLKRISSSGIQDHLMKICEAEEGISAEPQGLLELSKAAEGSVRDALSLLDQAIAFNSGIVSADAARSMLGSIDSSRVQGLVSALADGDGSRLLDEVSALDEHAPDYEKCLDEIMATFQRIAVIQLVGPGISEDEMDFLEKISKSMSPEDVQLYYQIALHGCRDLAICRDHRVAFEMTLLRMLAFRPAVVDNESPPDRSARKAELKQRPAEPEEGKMDQSAHTKIQDWGLLLKALKVTGPARQLAENCVLRTIGDRRLELVMADEHMHLNTQKICERLEIALTEHLGQDISVSITMGETGDITPAQAREASESERMRIARDTIQGDSNVEAIKVAFDAVLEMDSIQSTKT</sequence>
<evidence type="ECO:0000313" key="14">
    <source>
        <dbReference type="EMBL" id="SVA66976.1"/>
    </source>
</evidence>
<evidence type="ECO:0000256" key="2">
    <source>
        <dbReference type="ARBA" id="ARBA00012417"/>
    </source>
</evidence>
<keyword evidence="8" id="KW-0862">Zinc</keyword>
<dbReference type="SUPFAM" id="SSF52540">
    <property type="entry name" value="P-loop containing nucleoside triphosphate hydrolases"/>
    <property type="match status" value="1"/>
</dbReference>
<organism evidence="14">
    <name type="scientific">marine metagenome</name>
    <dbReference type="NCBI Taxonomy" id="408172"/>
    <lineage>
        <taxon>unclassified sequences</taxon>
        <taxon>metagenomes</taxon>
        <taxon>ecological metagenomes</taxon>
    </lineage>
</organism>
<accession>A0A381XQA6</accession>
<dbReference type="Gene3D" id="3.40.50.300">
    <property type="entry name" value="P-loop containing nucleotide triphosphate hydrolases"/>
    <property type="match status" value="1"/>
</dbReference>
<dbReference type="Gene3D" id="1.20.272.10">
    <property type="match status" value="1"/>
</dbReference>
<dbReference type="GO" id="GO:0006261">
    <property type="term" value="P:DNA-templated DNA replication"/>
    <property type="evidence" value="ECO:0007669"/>
    <property type="project" value="TreeGrafter"/>
</dbReference>
<keyword evidence="6" id="KW-0479">Metal-binding</keyword>
<dbReference type="Pfam" id="PF12169">
    <property type="entry name" value="DNA_pol3_gamma3"/>
    <property type="match status" value="1"/>
</dbReference>